<feature type="domain" description="ABC transmembrane type-1" evidence="11">
    <location>
        <begin position="153"/>
        <end position="342"/>
    </location>
</feature>
<dbReference type="PROSITE" id="PS50928">
    <property type="entry name" value="ABC_TM1"/>
    <property type="match status" value="1"/>
</dbReference>
<dbReference type="GO" id="GO:0015833">
    <property type="term" value="P:peptide transport"/>
    <property type="evidence" value="ECO:0007669"/>
    <property type="project" value="UniProtKB-KW"/>
</dbReference>
<dbReference type="Pfam" id="PF12911">
    <property type="entry name" value="OppC_N"/>
    <property type="match status" value="1"/>
</dbReference>
<dbReference type="EMBL" id="FUWO01000022">
    <property type="protein sequence ID" value="SJZ82040.1"/>
    <property type="molecule type" value="Genomic_DNA"/>
</dbReference>
<dbReference type="RefSeq" id="WP_078756527.1">
    <property type="nucleotide sequence ID" value="NZ_FUWO01000022.1"/>
</dbReference>
<name>A0A1T4NRY5_9LACT</name>
<dbReference type="GO" id="GO:0055085">
    <property type="term" value="P:transmembrane transport"/>
    <property type="evidence" value="ECO:0007669"/>
    <property type="project" value="InterPro"/>
</dbReference>
<feature type="transmembrane region" description="Helical" evidence="10">
    <location>
        <begin position="155"/>
        <end position="180"/>
    </location>
</feature>
<protein>
    <submittedName>
        <fullName evidence="12">Oligopeptide transport system permease protein</fullName>
    </submittedName>
</protein>
<feature type="transmembrane region" description="Helical" evidence="10">
    <location>
        <begin position="192"/>
        <end position="210"/>
    </location>
</feature>
<evidence type="ECO:0000256" key="2">
    <source>
        <dbReference type="ARBA" id="ARBA00022448"/>
    </source>
</evidence>
<keyword evidence="7 10" id="KW-1133">Transmembrane helix</keyword>
<sequence length="355" mass="39373">MAKALLDSKYNEELLAKLSIDEQLLTPDHRQTRQESEKIHAPSLNFLQDSWRRLKKNKGAIVALFVVLFIVLIAILAPLIAPASPYAQNPAHANLAPKIPGLEWTTWFDGKAMSRGKKLIDTYEKANVPAGTYYYLGTDSLGRDLLSRILYGTRISLLVAFVAALINLVFGIIYGLTSGWLGGKVDTFMQRLLEVLSGVPNLVIVVLMLLVLKPGLISIIITIALTSWITMSRVVRAQTLRLKQTEYVLAAQVLGQHPIKIMLKHILPNMIGIIIVQVMFALPSAIFFEAFLSFIGIGIPAPDASLGTLISDGYKTFRFLPHLMWYPAAMISVLMLSFNLLADGLRDAFDPKMKE</sequence>
<dbReference type="OrthoDB" id="9797472at2"/>
<comment type="subcellular location">
    <subcellularLocation>
        <location evidence="1 10">Cell membrane</location>
        <topology evidence="1 10">Multi-pass membrane protein</topology>
    </subcellularLocation>
</comment>
<dbReference type="Proteomes" id="UP000189941">
    <property type="component" value="Unassembled WGS sequence"/>
</dbReference>
<keyword evidence="2 10" id="KW-0813">Transport</keyword>
<feature type="transmembrane region" description="Helical" evidence="10">
    <location>
        <begin position="319"/>
        <end position="342"/>
    </location>
</feature>
<evidence type="ECO:0000313" key="12">
    <source>
        <dbReference type="EMBL" id="SJZ82040.1"/>
    </source>
</evidence>
<keyword evidence="6" id="KW-0653">Protein transport</keyword>
<evidence type="ECO:0000256" key="7">
    <source>
        <dbReference type="ARBA" id="ARBA00022989"/>
    </source>
</evidence>
<comment type="similarity">
    <text evidence="9">Belongs to the binding-protein-dependent transport system permease family. OppBC subfamily.</text>
</comment>
<accession>A0A1T4NRY5</accession>
<keyword evidence="8 10" id="KW-0472">Membrane</keyword>
<gene>
    <name evidence="12" type="ORF">SAMN02746011_01846</name>
</gene>
<dbReference type="InterPro" id="IPR035906">
    <property type="entry name" value="MetI-like_sf"/>
</dbReference>
<evidence type="ECO:0000256" key="6">
    <source>
        <dbReference type="ARBA" id="ARBA00022927"/>
    </source>
</evidence>
<dbReference type="AlphaFoldDB" id="A0A1T4NRY5"/>
<keyword evidence="3" id="KW-1003">Cell membrane</keyword>
<evidence type="ECO:0000256" key="10">
    <source>
        <dbReference type="RuleBase" id="RU363032"/>
    </source>
</evidence>
<dbReference type="SUPFAM" id="SSF161098">
    <property type="entry name" value="MetI-like"/>
    <property type="match status" value="1"/>
</dbReference>
<evidence type="ECO:0000256" key="4">
    <source>
        <dbReference type="ARBA" id="ARBA00022692"/>
    </source>
</evidence>
<keyword evidence="13" id="KW-1185">Reference proteome</keyword>
<dbReference type="GO" id="GO:0005886">
    <property type="term" value="C:plasma membrane"/>
    <property type="evidence" value="ECO:0007669"/>
    <property type="project" value="UniProtKB-SubCell"/>
</dbReference>
<evidence type="ECO:0000256" key="9">
    <source>
        <dbReference type="ARBA" id="ARBA00024202"/>
    </source>
</evidence>
<dbReference type="InterPro" id="IPR050366">
    <property type="entry name" value="BP-dependent_transpt_permease"/>
</dbReference>
<proteinExistence type="inferred from homology"/>
<evidence type="ECO:0000259" key="11">
    <source>
        <dbReference type="PROSITE" id="PS50928"/>
    </source>
</evidence>
<organism evidence="12 13">
    <name type="scientific">Globicatella sulfidifaciens DSM 15739</name>
    <dbReference type="NCBI Taxonomy" id="1121925"/>
    <lineage>
        <taxon>Bacteria</taxon>
        <taxon>Bacillati</taxon>
        <taxon>Bacillota</taxon>
        <taxon>Bacilli</taxon>
        <taxon>Lactobacillales</taxon>
        <taxon>Aerococcaceae</taxon>
        <taxon>Globicatella</taxon>
    </lineage>
</organism>
<evidence type="ECO:0000256" key="5">
    <source>
        <dbReference type="ARBA" id="ARBA00022856"/>
    </source>
</evidence>
<keyword evidence="4 10" id="KW-0812">Transmembrane</keyword>
<evidence type="ECO:0000256" key="3">
    <source>
        <dbReference type="ARBA" id="ARBA00022475"/>
    </source>
</evidence>
<reference evidence="13" key="1">
    <citation type="submission" date="2017-02" db="EMBL/GenBank/DDBJ databases">
        <authorList>
            <person name="Varghese N."/>
            <person name="Submissions S."/>
        </authorList>
    </citation>
    <scope>NUCLEOTIDE SEQUENCE [LARGE SCALE GENOMIC DNA]</scope>
    <source>
        <strain evidence="13">DSM 15739</strain>
    </source>
</reference>
<evidence type="ECO:0000256" key="8">
    <source>
        <dbReference type="ARBA" id="ARBA00023136"/>
    </source>
</evidence>
<dbReference type="Pfam" id="PF00528">
    <property type="entry name" value="BPD_transp_1"/>
    <property type="match status" value="1"/>
</dbReference>
<dbReference type="STRING" id="1121925.SAMN02746011_01846"/>
<dbReference type="InterPro" id="IPR025966">
    <property type="entry name" value="OppC_N"/>
</dbReference>
<dbReference type="Gene3D" id="1.10.3720.10">
    <property type="entry name" value="MetI-like"/>
    <property type="match status" value="1"/>
</dbReference>
<evidence type="ECO:0000256" key="1">
    <source>
        <dbReference type="ARBA" id="ARBA00004651"/>
    </source>
</evidence>
<dbReference type="PANTHER" id="PTHR43386">
    <property type="entry name" value="OLIGOPEPTIDE TRANSPORT SYSTEM PERMEASE PROTEIN APPC"/>
    <property type="match status" value="1"/>
</dbReference>
<evidence type="ECO:0000313" key="13">
    <source>
        <dbReference type="Proteomes" id="UP000189941"/>
    </source>
</evidence>
<feature type="transmembrane region" description="Helical" evidence="10">
    <location>
        <begin position="270"/>
        <end position="299"/>
    </location>
</feature>
<dbReference type="InterPro" id="IPR000515">
    <property type="entry name" value="MetI-like"/>
</dbReference>
<dbReference type="PANTHER" id="PTHR43386:SF24">
    <property type="entry name" value="OLIGOPEPTIDE TRANSPORT SYSTEM PERMEASE PROTEIN AMID"/>
    <property type="match status" value="1"/>
</dbReference>
<dbReference type="GO" id="GO:0015031">
    <property type="term" value="P:protein transport"/>
    <property type="evidence" value="ECO:0007669"/>
    <property type="project" value="UniProtKB-KW"/>
</dbReference>
<dbReference type="CDD" id="cd06261">
    <property type="entry name" value="TM_PBP2"/>
    <property type="match status" value="1"/>
</dbReference>
<keyword evidence="5" id="KW-0571">Peptide transport</keyword>
<feature type="transmembrane region" description="Helical" evidence="10">
    <location>
        <begin position="60"/>
        <end position="81"/>
    </location>
</feature>
<feature type="transmembrane region" description="Helical" evidence="10">
    <location>
        <begin position="216"/>
        <end position="235"/>
    </location>
</feature>